<protein>
    <submittedName>
        <fullName evidence="2">Uncharacterized protein</fullName>
    </submittedName>
</protein>
<evidence type="ECO:0000256" key="1">
    <source>
        <dbReference type="SAM" id="SignalP"/>
    </source>
</evidence>
<accession>A0A0K1PJC0</accession>
<keyword evidence="1" id="KW-0732">Signal</keyword>
<dbReference type="Proteomes" id="UP000064967">
    <property type="component" value="Chromosome"/>
</dbReference>
<proteinExistence type="predicted"/>
<dbReference type="Gene3D" id="3.30.530.20">
    <property type="match status" value="1"/>
</dbReference>
<feature type="signal peptide" evidence="1">
    <location>
        <begin position="1"/>
        <end position="21"/>
    </location>
</feature>
<dbReference type="EMBL" id="CP012333">
    <property type="protein sequence ID" value="AKU93620.1"/>
    <property type="molecule type" value="Genomic_DNA"/>
</dbReference>
<dbReference type="SUPFAM" id="SSF55961">
    <property type="entry name" value="Bet v1-like"/>
    <property type="match status" value="1"/>
</dbReference>
<organism evidence="2 3">
    <name type="scientific">Labilithrix luteola</name>
    <dbReference type="NCBI Taxonomy" id="1391654"/>
    <lineage>
        <taxon>Bacteria</taxon>
        <taxon>Pseudomonadati</taxon>
        <taxon>Myxococcota</taxon>
        <taxon>Polyangia</taxon>
        <taxon>Polyangiales</taxon>
        <taxon>Labilitrichaceae</taxon>
        <taxon>Labilithrix</taxon>
    </lineage>
</organism>
<gene>
    <name evidence="2" type="ORF">AKJ09_00284</name>
</gene>
<dbReference type="RefSeq" id="WP_169927159.1">
    <property type="nucleotide sequence ID" value="NZ_CP012333.1"/>
</dbReference>
<sequence>MIRLNAKLPTLIALLCSLAAAAGCAVEPTSDEASVASTSEALTADESVVERKTTDDGVELVTTELGPHQYRIVTSATFDRPVARVWPTFLDFQNLVELGLPGSASDFVWVDGGSPQKVPSSFQFISGGETIHEEVYYRDNHTHTMRYRLLQPALGFVEIDSVLQLENVRGRAHYTATRVVTLDPNLPVEALSSLLVLETANLKTYFAKKK</sequence>
<feature type="chain" id="PRO_5005465568" evidence="1">
    <location>
        <begin position="22"/>
        <end position="210"/>
    </location>
</feature>
<dbReference type="STRING" id="1391654.AKJ09_00284"/>
<keyword evidence="3" id="KW-1185">Reference proteome</keyword>
<dbReference type="AlphaFoldDB" id="A0A0K1PJC0"/>
<reference evidence="2 3" key="1">
    <citation type="submission" date="2015-08" db="EMBL/GenBank/DDBJ databases">
        <authorList>
            <person name="Babu N.S."/>
            <person name="Beckwith C.J."/>
            <person name="Beseler K.G."/>
            <person name="Brison A."/>
            <person name="Carone J.V."/>
            <person name="Caskin T.P."/>
            <person name="Diamond M."/>
            <person name="Durham M.E."/>
            <person name="Foxe J.M."/>
            <person name="Go M."/>
            <person name="Henderson B.A."/>
            <person name="Jones I.B."/>
            <person name="McGettigan J.A."/>
            <person name="Micheletti S.J."/>
            <person name="Nasrallah M.E."/>
            <person name="Ortiz D."/>
            <person name="Piller C.R."/>
            <person name="Privatt S.R."/>
            <person name="Schneider S.L."/>
            <person name="Sharp S."/>
            <person name="Smith T.C."/>
            <person name="Stanton J.D."/>
            <person name="Ullery H.E."/>
            <person name="Wilson R.J."/>
            <person name="Serrano M.G."/>
            <person name="Buck G."/>
            <person name="Lee V."/>
            <person name="Wang Y."/>
            <person name="Carvalho R."/>
            <person name="Voegtly L."/>
            <person name="Shi R."/>
            <person name="Duckworth R."/>
            <person name="Johnson A."/>
            <person name="Loviza R."/>
            <person name="Walstead R."/>
            <person name="Shah Z."/>
            <person name="Kiflezghi M."/>
            <person name="Wade K."/>
            <person name="Ball S.L."/>
            <person name="Bradley K.W."/>
            <person name="Asai D.J."/>
            <person name="Bowman C.A."/>
            <person name="Russell D.A."/>
            <person name="Pope W.H."/>
            <person name="Jacobs-Sera D."/>
            <person name="Hendrix R.W."/>
            <person name="Hatfull G.F."/>
        </authorList>
    </citation>
    <scope>NUCLEOTIDE SEQUENCE [LARGE SCALE GENOMIC DNA]</scope>
    <source>
        <strain evidence="2 3">DSM 27648</strain>
    </source>
</reference>
<evidence type="ECO:0000313" key="2">
    <source>
        <dbReference type="EMBL" id="AKU93620.1"/>
    </source>
</evidence>
<dbReference type="Pfam" id="PF10604">
    <property type="entry name" value="Polyketide_cyc2"/>
    <property type="match status" value="1"/>
</dbReference>
<dbReference type="InterPro" id="IPR019587">
    <property type="entry name" value="Polyketide_cyclase/dehydratase"/>
</dbReference>
<dbReference type="KEGG" id="llu:AKJ09_00284"/>
<evidence type="ECO:0000313" key="3">
    <source>
        <dbReference type="Proteomes" id="UP000064967"/>
    </source>
</evidence>
<dbReference type="InterPro" id="IPR023393">
    <property type="entry name" value="START-like_dom_sf"/>
</dbReference>
<dbReference type="PROSITE" id="PS51257">
    <property type="entry name" value="PROKAR_LIPOPROTEIN"/>
    <property type="match status" value="1"/>
</dbReference>
<name>A0A0K1PJC0_9BACT</name>